<comment type="caution">
    <text evidence="1">The sequence shown here is derived from an EMBL/GenBank/DDBJ whole genome shotgun (WGS) entry which is preliminary data.</text>
</comment>
<keyword evidence="2" id="KW-1185">Reference proteome</keyword>
<dbReference type="EMBL" id="CAJVPT010067320">
    <property type="protein sequence ID" value="CAG8774778.1"/>
    <property type="molecule type" value="Genomic_DNA"/>
</dbReference>
<sequence length="48" mass="5333">EKQTLPSCPWIQNFVLSATNATTLQHNAQERKFANNGLNTTKDKQSAS</sequence>
<name>A0ACA9R2W4_9GLOM</name>
<evidence type="ECO:0000313" key="2">
    <source>
        <dbReference type="Proteomes" id="UP000789525"/>
    </source>
</evidence>
<feature type="non-terminal residue" evidence="1">
    <location>
        <position position="1"/>
    </location>
</feature>
<dbReference type="Proteomes" id="UP000789525">
    <property type="component" value="Unassembled WGS sequence"/>
</dbReference>
<gene>
    <name evidence="1" type="ORF">ACOLOM_LOCUS14022</name>
</gene>
<organism evidence="1 2">
    <name type="scientific">Acaulospora colombiana</name>
    <dbReference type="NCBI Taxonomy" id="27376"/>
    <lineage>
        <taxon>Eukaryota</taxon>
        <taxon>Fungi</taxon>
        <taxon>Fungi incertae sedis</taxon>
        <taxon>Mucoromycota</taxon>
        <taxon>Glomeromycotina</taxon>
        <taxon>Glomeromycetes</taxon>
        <taxon>Diversisporales</taxon>
        <taxon>Acaulosporaceae</taxon>
        <taxon>Acaulospora</taxon>
    </lineage>
</organism>
<feature type="non-terminal residue" evidence="1">
    <location>
        <position position="48"/>
    </location>
</feature>
<evidence type="ECO:0000313" key="1">
    <source>
        <dbReference type="EMBL" id="CAG8774778.1"/>
    </source>
</evidence>
<reference evidence="1" key="1">
    <citation type="submission" date="2021-06" db="EMBL/GenBank/DDBJ databases">
        <authorList>
            <person name="Kallberg Y."/>
            <person name="Tangrot J."/>
            <person name="Rosling A."/>
        </authorList>
    </citation>
    <scope>NUCLEOTIDE SEQUENCE</scope>
    <source>
        <strain evidence="1">CL356</strain>
    </source>
</reference>
<protein>
    <submittedName>
        <fullName evidence="1">6261_t:CDS:1</fullName>
    </submittedName>
</protein>
<proteinExistence type="predicted"/>
<accession>A0ACA9R2W4</accession>